<gene>
    <name evidence="3" type="ORF">GZA08_05885</name>
</gene>
<accession>A0A6B2K251</accession>
<name>A0A6B2K251_9RHOB</name>
<comment type="caution">
    <text evidence="3">The sequence shown here is derived from an EMBL/GenBank/DDBJ whole genome shotgun (WGS) entry which is preliminary data.</text>
</comment>
<proteinExistence type="predicted"/>
<sequence>MSAQPSSRLTRPETITAIGIVIIAGALLIPAAGLRPISALLPVAMLVGLIILSVFLLIADQRKATLEQKGEREPAGPLSDSPKRALGAFALIVLYALAVDVAGFYASTIVMLPLVTYTFGYRSLPRIALATVIVVGAIYLIFSVGMSQNFPTGMLWES</sequence>
<feature type="transmembrane region" description="Helical" evidence="1">
    <location>
        <begin position="127"/>
        <end position="146"/>
    </location>
</feature>
<feature type="transmembrane region" description="Helical" evidence="1">
    <location>
        <begin position="39"/>
        <end position="59"/>
    </location>
</feature>
<keyword evidence="1" id="KW-0812">Transmembrane</keyword>
<feature type="transmembrane region" description="Helical" evidence="1">
    <location>
        <begin position="12"/>
        <end position="33"/>
    </location>
</feature>
<reference evidence="3 4" key="1">
    <citation type="submission" date="2020-02" db="EMBL/GenBank/DDBJ databases">
        <title>Pseudoroseicyclus tamarix, sp. nov., isolated from offshore sediment of a Tamarix chinensis forest.</title>
        <authorList>
            <person name="Gai Y."/>
        </authorList>
    </citation>
    <scope>NUCLEOTIDE SEQUENCE [LARGE SCALE GENOMIC DNA]</scope>
    <source>
        <strain evidence="3 4">CLL3-39</strain>
    </source>
</reference>
<evidence type="ECO:0000256" key="1">
    <source>
        <dbReference type="SAM" id="Phobius"/>
    </source>
</evidence>
<dbReference type="EMBL" id="JAAGAB010000001">
    <property type="protein sequence ID" value="NDV00496.1"/>
    <property type="molecule type" value="Genomic_DNA"/>
</dbReference>
<keyword evidence="1" id="KW-0472">Membrane</keyword>
<dbReference type="AlphaFoldDB" id="A0A6B2K251"/>
<evidence type="ECO:0000313" key="3">
    <source>
        <dbReference type="EMBL" id="NDV00496.1"/>
    </source>
</evidence>
<evidence type="ECO:0000313" key="4">
    <source>
        <dbReference type="Proteomes" id="UP000474757"/>
    </source>
</evidence>
<dbReference type="Proteomes" id="UP000474757">
    <property type="component" value="Unassembled WGS sequence"/>
</dbReference>
<dbReference type="InterPro" id="IPR009936">
    <property type="entry name" value="DUF1468"/>
</dbReference>
<feature type="transmembrane region" description="Helical" evidence="1">
    <location>
        <begin position="88"/>
        <end position="115"/>
    </location>
</feature>
<feature type="domain" description="DUF1468" evidence="2">
    <location>
        <begin position="17"/>
        <end position="151"/>
    </location>
</feature>
<dbReference type="RefSeq" id="WP_163890866.1">
    <property type="nucleotide sequence ID" value="NZ_JAAFYS010000001.1"/>
</dbReference>
<evidence type="ECO:0000259" key="2">
    <source>
        <dbReference type="Pfam" id="PF07331"/>
    </source>
</evidence>
<keyword evidence="1" id="KW-1133">Transmembrane helix</keyword>
<organism evidence="3 4">
    <name type="scientific">Pseudoroseicyclus tamaricis</name>
    <dbReference type="NCBI Taxonomy" id="2705421"/>
    <lineage>
        <taxon>Bacteria</taxon>
        <taxon>Pseudomonadati</taxon>
        <taxon>Pseudomonadota</taxon>
        <taxon>Alphaproteobacteria</taxon>
        <taxon>Rhodobacterales</taxon>
        <taxon>Paracoccaceae</taxon>
        <taxon>Pseudoroseicyclus</taxon>
    </lineage>
</organism>
<keyword evidence="4" id="KW-1185">Reference proteome</keyword>
<protein>
    <submittedName>
        <fullName evidence="3">Tripartite tricarboxylate transporter TctB family protein</fullName>
    </submittedName>
</protein>
<dbReference type="Pfam" id="PF07331">
    <property type="entry name" value="TctB"/>
    <property type="match status" value="1"/>
</dbReference>